<sequence length="108" mass="11287">MADSAPRNRLRVLQRPDSGASGRTSAPADLLAWTPPQVKRPEASARLEDTGVSQAVPERAAATRARYFSVFASMAAQNAHTCIDDADQGRAALSLNRAGGAGAWPAGK</sequence>
<name>A0A9W6TFT2_9STRA</name>
<feature type="region of interest" description="Disordered" evidence="1">
    <location>
        <begin position="1"/>
        <end position="32"/>
    </location>
</feature>
<evidence type="ECO:0000313" key="2">
    <source>
        <dbReference type="EMBL" id="GMF11684.1"/>
    </source>
</evidence>
<accession>A0A9W6TFT2</accession>
<dbReference type="EMBL" id="BSXW01000082">
    <property type="protein sequence ID" value="GMF11684.1"/>
    <property type="molecule type" value="Genomic_DNA"/>
</dbReference>
<evidence type="ECO:0000313" key="3">
    <source>
        <dbReference type="Proteomes" id="UP001165083"/>
    </source>
</evidence>
<proteinExistence type="predicted"/>
<gene>
    <name evidence="2" type="ORF">Plil01_000236500</name>
</gene>
<protein>
    <submittedName>
        <fullName evidence="2">Unnamed protein product</fullName>
    </submittedName>
</protein>
<dbReference type="Proteomes" id="UP001165083">
    <property type="component" value="Unassembled WGS sequence"/>
</dbReference>
<organism evidence="2 3">
    <name type="scientific">Phytophthora lilii</name>
    <dbReference type="NCBI Taxonomy" id="2077276"/>
    <lineage>
        <taxon>Eukaryota</taxon>
        <taxon>Sar</taxon>
        <taxon>Stramenopiles</taxon>
        <taxon>Oomycota</taxon>
        <taxon>Peronosporomycetes</taxon>
        <taxon>Peronosporales</taxon>
        <taxon>Peronosporaceae</taxon>
        <taxon>Phytophthora</taxon>
    </lineage>
</organism>
<reference evidence="2" key="1">
    <citation type="submission" date="2023-04" db="EMBL/GenBank/DDBJ databases">
        <title>Phytophthora lilii NBRC 32176.</title>
        <authorList>
            <person name="Ichikawa N."/>
            <person name="Sato H."/>
            <person name="Tonouchi N."/>
        </authorList>
    </citation>
    <scope>NUCLEOTIDE SEQUENCE</scope>
    <source>
        <strain evidence="2">NBRC 32176</strain>
    </source>
</reference>
<keyword evidence="3" id="KW-1185">Reference proteome</keyword>
<dbReference type="AlphaFoldDB" id="A0A9W6TFT2"/>
<comment type="caution">
    <text evidence="2">The sequence shown here is derived from an EMBL/GenBank/DDBJ whole genome shotgun (WGS) entry which is preliminary data.</text>
</comment>
<evidence type="ECO:0000256" key="1">
    <source>
        <dbReference type="SAM" id="MobiDB-lite"/>
    </source>
</evidence>